<dbReference type="GO" id="GO:0009307">
    <property type="term" value="P:DNA restriction-modification system"/>
    <property type="evidence" value="ECO:0007669"/>
    <property type="project" value="InterPro"/>
</dbReference>
<name>A0A1G7A3M6_9PROT</name>
<evidence type="ECO:0000313" key="5">
    <source>
        <dbReference type="Proteomes" id="UP000199412"/>
    </source>
</evidence>
<feature type="compositionally biased region" description="Basic and acidic residues" evidence="1">
    <location>
        <begin position="115"/>
        <end position="125"/>
    </location>
</feature>
<dbReference type="RefSeq" id="WP_092783637.1">
    <property type="nucleotide sequence ID" value="NZ_FNAP01000003.1"/>
</dbReference>
<dbReference type="GO" id="GO:0015666">
    <property type="term" value="F:restriction endodeoxyribonuclease activity"/>
    <property type="evidence" value="ECO:0007669"/>
    <property type="project" value="TreeGrafter"/>
</dbReference>
<dbReference type="InterPro" id="IPR011856">
    <property type="entry name" value="tRNA_endonuc-like_dom_sf"/>
</dbReference>
<protein>
    <submittedName>
        <fullName evidence="4">Restriction system protein</fullName>
    </submittedName>
</protein>
<dbReference type="InterPro" id="IPR011335">
    <property type="entry name" value="Restrct_endonuc-II-like"/>
</dbReference>
<dbReference type="InterPro" id="IPR025745">
    <property type="entry name" value="Mrr-like_N_dom"/>
</dbReference>
<dbReference type="Pfam" id="PF04471">
    <property type="entry name" value="Mrr_cat"/>
    <property type="match status" value="1"/>
</dbReference>
<dbReference type="SUPFAM" id="SSF52980">
    <property type="entry name" value="Restriction endonuclease-like"/>
    <property type="match status" value="1"/>
</dbReference>
<dbReference type="Pfam" id="PF14338">
    <property type="entry name" value="Mrr_N"/>
    <property type="match status" value="1"/>
</dbReference>
<dbReference type="GO" id="GO:0003677">
    <property type="term" value="F:DNA binding"/>
    <property type="evidence" value="ECO:0007669"/>
    <property type="project" value="InterPro"/>
</dbReference>
<dbReference type="InterPro" id="IPR052906">
    <property type="entry name" value="Type_IV_Methyl-Rstrct_Enzyme"/>
</dbReference>
<dbReference type="InterPro" id="IPR007560">
    <property type="entry name" value="Restrct_endonuc_IV_Mrr"/>
</dbReference>
<dbReference type="STRING" id="69960.SAMN05421720_103134"/>
<dbReference type="PANTHER" id="PTHR30015:SF7">
    <property type="entry name" value="TYPE IV METHYL-DIRECTED RESTRICTION ENZYME ECOKMRR"/>
    <property type="match status" value="1"/>
</dbReference>
<gene>
    <name evidence="4" type="ORF">SAMN05421720_103134</name>
</gene>
<organism evidence="4 5">
    <name type="scientific">Rhodospira trueperi</name>
    <dbReference type="NCBI Taxonomy" id="69960"/>
    <lineage>
        <taxon>Bacteria</taxon>
        <taxon>Pseudomonadati</taxon>
        <taxon>Pseudomonadota</taxon>
        <taxon>Alphaproteobacteria</taxon>
        <taxon>Rhodospirillales</taxon>
        <taxon>Rhodospirillaceae</taxon>
        <taxon>Rhodospira</taxon>
    </lineage>
</organism>
<accession>A0A1G7A3M6</accession>
<evidence type="ECO:0000313" key="4">
    <source>
        <dbReference type="EMBL" id="SDE08655.1"/>
    </source>
</evidence>
<dbReference type="AlphaFoldDB" id="A0A1G7A3M6"/>
<evidence type="ECO:0000259" key="2">
    <source>
        <dbReference type="Pfam" id="PF04471"/>
    </source>
</evidence>
<dbReference type="Proteomes" id="UP000199412">
    <property type="component" value="Unassembled WGS sequence"/>
</dbReference>
<keyword evidence="5" id="KW-1185">Reference proteome</keyword>
<dbReference type="Gene3D" id="3.40.1350.10">
    <property type="match status" value="1"/>
</dbReference>
<feature type="domain" description="Restriction system protein Mrr-like N-terminal" evidence="3">
    <location>
        <begin position="12"/>
        <end position="96"/>
    </location>
</feature>
<feature type="domain" description="Restriction endonuclease type IV Mrr" evidence="2">
    <location>
        <begin position="155"/>
        <end position="271"/>
    </location>
</feature>
<dbReference type="EMBL" id="FNAP01000003">
    <property type="protein sequence ID" value="SDE08655.1"/>
    <property type="molecule type" value="Genomic_DNA"/>
</dbReference>
<evidence type="ECO:0000259" key="3">
    <source>
        <dbReference type="Pfam" id="PF14338"/>
    </source>
</evidence>
<proteinExistence type="predicted"/>
<evidence type="ECO:0000256" key="1">
    <source>
        <dbReference type="SAM" id="MobiDB-lite"/>
    </source>
</evidence>
<dbReference type="OrthoDB" id="9803736at2"/>
<reference evidence="4 5" key="1">
    <citation type="submission" date="2016-10" db="EMBL/GenBank/DDBJ databases">
        <authorList>
            <person name="de Groot N.N."/>
        </authorList>
    </citation>
    <scope>NUCLEOTIDE SEQUENCE [LARGE SCALE GENOMIC DNA]</scope>
    <source>
        <strain evidence="4 5">ATCC 700224</strain>
    </source>
</reference>
<dbReference type="PANTHER" id="PTHR30015">
    <property type="entry name" value="MRR RESTRICTION SYSTEM PROTEIN"/>
    <property type="match status" value="1"/>
</dbReference>
<sequence length="296" mass="32590">MERGADSNVPSFDQLLWPTLVAVKEIGGSASNEEILARVIDVAGISDDVASVMHTDGRRTKVGYNLAWAQTYLKKVGALENSSRGVWALTEYGEHLKESDVCSIPNRVRQKYNKNKNDSKSHDPNNPRLDLPASPDEIEGSDQAESWKDSLLSAIRAMEPAAFERLAQRLLRESGFVRVNVTGRSGDGGIDGVGVLRLNLLSFHVLFQCKRYSGSVGAREVRDFRGAMIGRSDKGLLITTGTFTSEAKKEAARDGAPPLELIDGDNLCKMMKELKLGVRVEFIEAVVVDEEWIQKI</sequence>
<feature type="region of interest" description="Disordered" evidence="1">
    <location>
        <begin position="113"/>
        <end position="142"/>
    </location>
</feature>